<dbReference type="HOGENOM" id="CLU_3145372_0_0_1"/>
<dbReference type="Gramene" id="KQK92764">
    <property type="protein sequence ID" value="KQK92764"/>
    <property type="gene ID" value="SETIT_040610mg"/>
</dbReference>
<keyword evidence="2" id="KW-1185">Reference proteome</keyword>
<evidence type="ECO:0000313" key="2">
    <source>
        <dbReference type="Proteomes" id="UP000004995"/>
    </source>
</evidence>
<proteinExistence type="predicted"/>
<name>K4ANW2_SETIT</name>
<sequence length="49" mass="5734">MAMARRIEESRCLNSEAKPRLQMSLHRRLGQQCASTLTYFSQKGIFTRM</sequence>
<dbReference type="EnsemblPlants" id="KQK92764">
    <property type="protein sequence ID" value="KQK92764"/>
    <property type="gene ID" value="SETIT_040610mg"/>
</dbReference>
<dbReference type="Proteomes" id="UP000004995">
    <property type="component" value="Unassembled WGS sequence"/>
</dbReference>
<reference evidence="2" key="1">
    <citation type="journal article" date="2012" name="Nat. Biotechnol.">
        <title>Reference genome sequence of the model plant Setaria.</title>
        <authorList>
            <person name="Bennetzen J.L."/>
            <person name="Schmutz J."/>
            <person name="Wang H."/>
            <person name="Percifield R."/>
            <person name="Hawkins J."/>
            <person name="Pontaroli A.C."/>
            <person name="Estep M."/>
            <person name="Feng L."/>
            <person name="Vaughn J.N."/>
            <person name="Grimwood J."/>
            <person name="Jenkins J."/>
            <person name="Barry K."/>
            <person name="Lindquist E."/>
            <person name="Hellsten U."/>
            <person name="Deshpande S."/>
            <person name="Wang X."/>
            <person name="Wu X."/>
            <person name="Mitros T."/>
            <person name="Triplett J."/>
            <person name="Yang X."/>
            <person name="Ye C.Y."/>
            <person name="Mauro-Herrera M."/>
            <person name="Wang L."/>
            <person name="Li P."/>
            <person name="Sharma M."/>
            <person name="Sharma R."/>
            <person name="Ronald P.C."/>
            <person name="Panaud O."/>
            <person name="Kellogg E.A."/>
            <person name="Brutnell T.P."/>
            <person name="Doust A.N."/>
            <person name="Tuskan G.A."/>
            <person name="Rokhsar D."/>
            <person name="Devos K.M."/>
        </authorList>
    </citation>
    <scope>NUCLEOTIDE SEQUENCE [LARGE SCALE GENOMIC DNA]</scope>
    <source>
        <strain evidence="2">cv. Yugu1</strain>
    </source>
</reference>
<dbReference type="InParanoid" id="K4ANW2"/>
<dbReference type="EMBL" id="AGNK02006138">
    <property type="status" value="NOT_ANNOTATED_CDS"/>
    <property type="molecule type" value="Genomic_DNA"/>
</dbReference>
<accession>K4ANW2</accession>
<evidence type="ECO:0000313" key="1">
    <source>
        <dbReference type="EnsemblPlants" id="KQK92764"/>
    </source>
</evidence>
<organism evidence="1 2">
    <name type="scientific">Setaria italica</name>
    <name type="common">Foxtail millet</name>
    <name type="synonym">Panicum italicum</name>
    <dbReference type="NCBI Taxonomy" id="4555"/>
    <lineage>
        <taxon>Eukaryota</taxon>
        <taxon>Viridiplantae</taxon>
        <taxon>Streptophyta</taxon>
        <taxon>Embryophyta</taxon>
        <taxon>Tracheophyta</taxon>
        <taxon>Spermatophyta</taxon>
        <taxon>Magnoliopsida</taxon>
        <taxon>Liliopsida</taxon>
        <taxon>Poales</taxon>
        <taxon>Poaceae</taxon>
        <taxon>PACMAD clade</taxon>
        <taxon>Panicoideae</taxon>
        <taxon>Panicodae</taxon>
        <taxon>Paniceae</taxon>
        <taxon>Cenchrinae</taxon>
        <taxon>Setaria</taxon>
    </lineage>
</organism>
<protein>
    <submittedName>
        <fullName evidence="1">Uncharacterized protein</fullName>
    </submittedName>
</protein>
<reference evidence="1" key="2">
    <citation type="submission" date="2018-08" db="UniProtKB">
        <authorList>
            <consortium name="EnsemblPlants"/>
        </authorList>
    </citation>
    <scope>IDENTIFICATION</scope>
    <source>
        <strain evidence="1">Yugu1</strain>
    </source>
</reference>
<dbReference type="AlphaFoldDB" id="K4ANW2"/>